<keyword evidence="1" id="KW-0472">Membrane</keyword>
<organism evidence="3 4">
    <name type="scientific">Pseudooceanicola pacificus</name>
    <dbReference type="NCBI Taxonomy" id="2676438"/>
    <lineage>
        <taxon>Bacteria</taxon>
        <taxon>Pseudomonadati</taxon>
        <taxon>Pseudomonadota</taxon>
        <taxon>Alphaproteobacteria</taxon>
        <taxon>Rhodobacterales</taxon>
        <taxon>Paracoccaceae</taxon>
        <taxon>Pseudooceanicola</taxon>
    </lineage>
</organism>
<keyword evidence="1" id="KW-0812">Transmembrane</keyword>
<feature type="transmembrane region" description="Helical" evidence="1">
    <location>
        <begin position="124"/>
        <end position="140"/>
    </location>
</feature>
<sequence length="171" mass="18720">MREDRMEDYKKALGWRLRWDVVRGSLPVLDLIGCAALLAVFWQYYAQARALPAPLNQIDIGAGGFPTLLAVATLIAIVAVAVSAVVRVLDPVPVTWVSVRRPLYVLATVGLLVLQSIYFEQLGTLPSVLMFAFLTMLACGERRPLHLIGVPFALGAFIYVVFNLALAVNLP</sequence>
<evidence type="ECO:0000259" key="2">
    <source>
        <dbReference type="Pfam" id="PF07331"/>
    </source>
</evidence>
<protein>
    <recommendedName>
        <fullName evidence="2">DUF1468 domain-containing protein</fullName>
    </recommendedName>
</protein>
<name>A0A844W5K5_9RHOB</name>
<keyword evidence="4" id="KW-1185">Reference proteome</keyword>
<gene>
    <name evidence="3" type="ORF">GLS40_08225</name>
</gene>
<comment type="caution">
    <text evidence="3">The sequence shown here is derived from an EMBL/GenBank/DDBJ whole genome shotgun (WGS) entry which is preliminary data.</text>
</comment>
<evidence type="ECO:0000256" key="1">
    <source>
        <dbReference type="SAM" id="Phobius"/>
    </source>
</evidence>
<feature type="transmembrane region" description="Helical" evidence="1">
    <location>
        <begin position="147"/>
        <end position="168"/>
    </location>
</feature>
<keyword evidence="1" id="KW-1133">Transmembrane helix</keyword>
<dbReference type="InterPro" id="IPR009936">
    <property type="entry name" value="DUF1468"/>
</dbReference>
<accession>A0A844W5K5</accession>
<dbReference type="EMBL" id="WNXQ01000004">
    <property type="protein sequence ID" value="MWB78004.1"/>
    <property type="molecule type" value="Genomic_DNA"/>
</dbReference>
<dbReference type="Pfam" id="PF07331">
    <property type="entry name" value="TctB"/>
    <property type="match status" value="1"/>
</dbReference>
<dbReference type="AlphaFoldDB" id="A0A844W5K5"/>
<feature type="domain" description="DUF1468" evidence="2">
    <location>
        <begin position="34"/>
        <end position="171"/>
    </location>
</feature>
<feature type="transmembrane region" description="Helical" evidence="1">
    <location>
        <begin position="101"/>
        <end position="118"/>
    </location>
</feature>
<dbReference type="Proteomes" id="UP000443843">
    <property type="component" value="Unassembled WGS sequence"/>
</dbReference>
<reference evidence="3 4" key="1">
    <citation type="submission" date="2019-11" db="EMBL/GenBank/DDBJ databases">
        <title>Pseudooceanicola pacifica sp. nov., isolated from deep-sea sediment of the Pacific Ocean.</title>
        <authorList>
            <person name="Lyu L."/>
        </authorList>
    </citation>
    <scope>NUCLEOTIDE SEQUENCE [LARGE SCALE GENOMIC DNA]</scope>
    <source>
        <strain evidence="3 4">216_PA32_1</strain>
    </source>
</reference>
<evidence type="ECO:0000313" key="4">
    <source>
        <dbReference type="Proteomes" id="UP000443843"/>
    </source>
</evidence>
<evidence type="ECO:0000313" key="3">
    <source>
        <dbReference type="EMBL" id="MWB78004.1"/>
    </source>
</evidence>
<feature type="transmembrane region" description="Helical" evidence="1">
    <location>
        <begin position="21"/>
        <end position="45"/>
    </location>
</feature>
<feature type="transmembrane region" description="Helical" evidence="1">
    <location>
        <begin position="65"/>
        <end position="89"/>
    </location>
</feature>
<proteinExistence type="predicted"/>